<keyword evidence="9 15" id="KW-0269">Exonuclease</keyword>
<evidence type="ECO:0000313" key="17">
    <source>
        <dbReference type="EMBL" id="RSN68401.1"/>
    </source>
</evidence>
<comment type="similarity">
    <text evidence="2 15">Belongs to the DNA polymerase delta/II small subunit family.</text>
</comment>
<proteinExistence type="inferred from homology"/>
<dbReference type="Gene3D" id="2.40.50.140">
    <property type="entry name" value="Nucleic acid-binding proteins"/>
    <property type="match status" value="1"/>
</dbReference>
<dbReference type="PANTHER" id="PTHR10416:SF0">
    <property type="entry name" value="DNA POLYMERASE DELTA SUBUNIT 2"/>
    <property type="match status" value="1"/>
</dbReference>
<evidence type="ECO:0000256" key="12">
    <source>
        <dbReference type="ARBA" id="ARBA00023268"/>
    </source>
</evidence>
<dbReference type="GO" id="GO:0006308">
    <property type="term" value="P:DNA catabolic process"/>
    <property type="evidence" value="ECO:0007669"/>
    <property type="project" value="UniProtKB-UniRule"/>
</dbReference>
<dbReference type="AlphaFoldDB" id="A0A3R9QYH0"/>
<dbReference type="PIRSF" id="PIRSF000803">
    <property type="entry name" value="Arc_Pol2_small"/>
    <property type="match status" value="1"/>
</dbReference>
<dbReference type="EMBL" id="RCOR01000030">
    <property type="protein sequence ID" value="RSN68401.1"/>
    <property type="molecule type" value="Genomic_DNA"/>
</dbReference>
<comment type="caution">
    <text evidence="17">The sequence shown here is derived from an EMBL/GenBank/DDBJ whole genome shotgun (WGS) entry which is preliminary data.</text>
</comment>
<comment type="function">
    <text evidence="13 15">Possesses two activities: a DNA synthesis (polymerase) and an exonucleolytic activity that degrades single-stranded DNA in the 3' to 5' direction. Has a template-primer preference which is characteristic of a replicative DNA polymerase.</text>
</comment>
<evidence type="ECO:0000259" key="16">
    <source>
        <dbReference type="Pfam" id="PF04042"/>
    </source>
</evidence>
<reference evidence="17 18" key="1">
    <citation type="submission" date="2018-10" db="EMBL/GenBank/DDBJ databases">
        <title>Co-occurring genomic capacity for anaerobic methane metabolism and dissimilatory sulfite reduction discovered in the Korarchaeota.</title>
        <authorList>
            <person name="Mckay L.J."/>
            <person name="Dlakic M."/>
            <person name="Fields M.W."/>
            <person name="Delmont T.O."/>
            <person name="Eren A.M."/>
            <person name="Jay Z.J."/>
            <person name="Klingelsmith K.B."/>
            <person name="Rusch D.B."/>
            <person name="Inskeep W.P."/>
        </authorList>
    </citation>
    <scope>NUCLEOTIDE SEQUENCE [LARGE SCALE GENOMIC DNA]</scope>
    <source>
        <strain evidence="17 18">WS</strain>
    </source>
</reference>
<keyword evidence="8 15" id="KW-0378">Hydrolase</keyword>
<keyword evidence="11 15" id="KW-0238">DNA-binding</keyword>
<dbReference type="Proteomes" id="UP000278149">
    <property type="component" value="Unassembled WGS sequence"/>
</dbReference>
<keyword evidence="7 15" id="KW-0540">Nuclease</keyword>
<evidence type="ECO:0000256" key="9">
    <source>
        <dbReference type="ARBA" id="ARBA00022839"/>
    </source>
</evidence>
<organism evidence="17 18">
    <name type="scientific">Candidatus Korarchaeum cryptofilum</name>
    <dbReference type="NCBI Taxonomy" id="498846"/>
    <lineage>
        <taxon>Archaea</taxon>
        <taxon>Thermoproteota</taxon>
        <taxon>Candidatus Korarchaeia</taxon>
        <taxon>Candidatus Korarchaeales</taxon>
        <taxon>Candidatus Korarchaeaceae</taxon>
        <taxon>Candidatus Korarchaeum</taxon>
    </lineage>
</organism>
<sequence>MMSEVELLRKFLRRGLNLTPEALSCLMRMDDVERVVELLPRKPVIDYEDILPLMRAESDEKIEFDVILKPDNLGISGNVEEFIRFIRARFDKLRPLVARWVDLEPIPIAELRNKTSRNGDNLFIIGMIMEKISAKDGSIRMVIEDESGTVNVVFRRDSRAWELAERTPLDSVIGVRGTYVNGKLYGESILLPDVKSDEVSEGRHEGRAVMISDVHVGSRYFNEWAFEKFVRWLRSEDARDVRYLIICGDLVDGIGVYPNQEEELRISDVYKQFEYAGRFLSRIPSRIKVIYIPGNHEPVRQAEPQPELQSDYLDILLDANHNIVALPNPSMVKIGSLSILLYHGRSLNAVMKHIPGLQPVNPQTVVEAMSWILRLRNLVPIYGEHPISPEERDWLLIENPPNLFHTGHVHVYGVGDYRGVKLVNSGTFENETPYIRSLGIEVTVGKVPVLNLENLEIKIMDFQ</sequence>
<evidence type="ECO:0000256" key="2">
    <source>
        <dbReference type="ARBA" id="ARBA00006035"/>
    </source>
</evidence>
<dbReference type="EC" id="2.7.7.7" evidence="15"/>
<comment type="catalytic activity">
    <reaction evidence="1 15">
        <text>Exonucleolytic cleavage in the 3'- to 5'-direction to yield nucleoside 5'-phosphates.</text>
        <dbReference type="EC" id="3.1.11.1"/>
    </reaction>
</comment>
<dbReference type="SUPFAM" id="SSF56300">
    <property type="entry name" value="Metallo-dependent phosphatases"/>
    <property type="match status" value="1"/>
</dbReference>
<evidence type="ECO:0000256" key="7">
    <source>
        <dbReference type="ARBA" id="ARBA00022722"/>
    </source>
</evidence>
<dbReference type="GO" id="GO:0003677">
    <property type="term" value="F:DNA binding"/>
    <property type="evidence" value="ECO:0007669"/>
    <property type="project" value="UniProtKB-UniRule"/>
</dbReference>
<dbReference type="GO" id="GO:0006271">
    <property type="term" value="P:DNA strand elongation involved in DNA replication"/>
    <property type="evidence" value="ECO:0007669"/>
    <property type="project" value="TreeGrafter"/>
</dbReference>
<evidence type="ECO:0000256" key="3">
    <source>
        <dbReference type="ARBA" id="ARBA00011315"/>
    </source>
</evidence>
<dbReference type="GO" id="GO:0042575">
    <property type="term" value="C:DNA polymerase complex"/>
    <property type="evidence" value="ECO:0007669"/>
    <property type="project" value="TreeGrafter"/>
</dbReference>
<evidence type="ECO:0000256" key="13">
    <source>
        <dbReference type="ARBA" id="ARBA00024817"/>
    </source>
</evidence>
<evidence type="ECO:0000256" key="11">
    <source>
        <dbReference type="ARBA" id="ARBA00023125"/>
    </source>
</evidence>
<keyword evidence="12 15" id="KW-0511">Multifunctional enzyme</keyword>
<dbReference type="InterPro" id="IPR012340">
    <property type="entry name" value="NA-bd_OB-fold"/>
</dbReference>
<dbReference type="InterPro" id="IPR024826">
    <property type="entry name" value="DNA_pol_delta/II_ssu"/>
</dbReference>
<keyword evidence="5 15" id="KW-0548">Nucleotidyltransferase</keyword>
<evidence type="ECO:0000256" key="6">
    <source>
        <dbReference type="ARBA" id="ARBA00022705"/>
    </source>
</evidence>
<dbReference type="Gene3D" id="3.60.21.50">
    <property type="match status" value="1"/>
</dbReference>
<accession>A0A3R9QYH0</accession>
<evidence type="ECO:0000256" key="1">
    <source>
        <dbReference type="ARBA" id="ARBA00000563"/>
    </source>
</evidence>
<keyword evidence="6 15" id="KW-0235">DNA replication</keyword>
<comment type="subunit">
    <text evidence="3 15">Heterodimer of a large subunit and a small subunit.</text>
</comment>
<evidence type="ECO:0000256" key="10">
    <source>
        <dbReference type="ARBA" id="ARBA00022932"/>
    </source>
</evidence>
<feature type="domain" description="DNA polymerase alpha/delta/epsilon subunit B" evidence="16">
    <location>
        <begin position="209"/>
        <end position="407"/>
    </location>
</feature>
<dbReference type="Pfam" id="PF04042">
    <property type="entry name" value="DNA_pol_E_B"/>
    <property type="match status" value="1"/>
</dbReference>
<evidence type="ECO:0000256" key="8">
    <source>
        <dbReference type="ARBA" id="ARBA00022801"/>
    </source>
</evidence>
<dbReference type="EC" id="3.1.11.1" evidence="15"/>
<evidence type="ECO:0000256" key="4">
    <source>
        <dbReference type="ARBA" id="ARBA00022679"/>
    </source>
</evidence>
<dbReference type="PANTHER" id="PTHR10416">
    <property type="entry name" value="DNA POLYMERASE DELTA SUBUNIT 2"/>
    <property type="match status" value="1"/>
</dbReference>
<dbReference type="GO" id="GO:0008310">
    <property type="term" value="F:single-stranded DNA 3'-5' DNA exonuclease activity"/>
    <property type="evidence" value="ECO:0007669"/>
    <property type="project" value="UniProtKB-EC"/>
</dbReference>
<dbReference type="InterPro" id="IPR007185">
    <property type="entry name" value="DNA_pol_a/d/e_bsu"/>
</dbReference>
<comment type="catalytic activity">
    <reaction evidence="14 15">
        <text>DNA(n) + a 2'-deoxyribonucleoside 5'-triphosphate = DNA(n+1) + diphosphate</text>
        <dbReference type="Rhea" id="RHEA:22508"/>
        <dbReference type="Rhea" id="RHEA-COMP:17339"/>
        <dbReference type="Rhea" id="RHEA-COMP:17340"/>
        <dbReference type="ChEBI" id="CHEBI:33019"/>
        <dbReference type="ChEBI" id="CHEBI:61560"/>
        <dbReference type="ChEBI" id="CHEBI:173112"/>
        <dbReference type="EC" id="2.7.7.7"/>
    </reaction>
</comment>
<evidence type="ECO:0000313" key="18">
    <source>
        <dbReference type="Proteomes" id="UP000278149"/>
    </source>
</evidence>
<dbReference type="InterPro" id="IPR029052">
    <property type="entry name" value="Metallo-depent_PP-like"/>
</dbReference>
<gene>
    <name evidence="15" type="primary">polB</name>
    <name evidence="17" type="ORF">D9Q81_05965</name>
</gene>
<dbReference type="NCBIfam" id="NF003118">
    <property type="entry name" value="PRK04036.1-3"/>
    <property type="match status" value="1"/>
</dbReference>
<keyword evidence="4 15" id="KW-0808">Transferase</keyword>
<evidence type="ECO:0000256" key="14">
    <source>
        <dbReference type="ARBA" id="ARBA00049244"/>
    </source>
</evidence>
<evidence type="ECO:0000256" key="5">
    <source>
        <dbReference type="ARBA" id="ARBA00022695"/>
    </source>
</evidence>
<dbReference type="InterPro" id="IPR011149">
    <property type="entry name" value="Pol2_small_arc"/>
</dbReference>
<name>A0A3R9QYH0_9CREN</name>
<dbReference type="GO" id="GO:0003887">
    <property type="term" value="F:DNA-directed DNA polymerase activity"/>
    <property type="evidence" value="ECO:0007669"/>
    <property type="project" value="UniProtKB-UniRule"/>
</dbReference>
<dbReference type="HAMAP" id="MF_00325">
    <property type="entry name" value="DNApol_II_A_arch"/>
    <property type="match status" value="1"/>
</dbReference>
<keyword evidence="10 15" id="KW-0239">DNA-directed DNA polymerase</keyword>
<protein>
    <recommendedName>
        <fullName evidence="15">DNA polymerase II small subunit</fullName>
        <shortName evidence="15">Pol II</shortName>
        <ecNumber evidence="15">2.7.7.7</ecNumber>
    </recommendedName>
    <alternativeName>
        <fullName evidence="15">Exodeoxyribonuclease small subunit</fullName>
        <ecNumber evidence="15">3.1.11.1</ecNumber>
    </alternativeName>
</protein>
<dbReference type="CDD" id="cd07386">
    <property type="entry name" value="MPP_DNA_pol_II_small_archeal_C"/>
    <property type="match status" value="1"/>
</dbReference>
<evidence type="ECO:0000256" key="15">
    <source>
        <dbReference type="HAMAP-Rule" id="MF_00325"/>
    </source>
</evidence>